<protein>
    <submittedName>
        <fullName evidence="5">MarR family transcriptional regulator</fullName>
    </submittedName>
</protein>
<dbReference type="RefSeq" id="WP_281815328.1">
    <property type="nucleotide sequence ID" value="NZ_BRLB01000005.1"/>
</dbReference>
<dbReference type="PANTHER" id="PTHR42756:SF1">
    <property type="entry name" value="TRANSCRIPTIONAL REPRESSOR OF EMRAB OPERON"/>
    <property type="match status" value="1"/>
</dbReference>
<dbReference type="GO" id="GO:0003700">
    <property type="term" value="F:DNA-binding transcription factor activity"/>
    <property type="evidence" value="ECO:0007669"/>
    <property type="project" value="InterPro"/>
</dbReference>
<gene>
    <name evidence="5" type="ORF">SH1V18_21890</name>
</gene>
<keyword evidence="1" id="KW-0805">Transcription regulation</keyword>
<comment type="caution">
    <text evidence="5">The sequence shown here is derived from an EMBL/GenBank/DDBJ whole genome shotgun (WGS) entry which is preliminary data.</text>
</comment>
<evidence type="ECO:0000256" key="1">
    <source>
        <dbReference type="ARBA" id="ARBA00023015"/>
    </source>
</evidence>
<dbReference type="SUPFAM" id="SSF46785">
    <property type="entry name" value="Winged helix' DNA-binding domain"/>
    <property type="match status" value="1"/>
</dbReference>
<proteinExistence type="predicted"/>
<dbReference type="PROSITE" id="PS50995">
    <property type="entry name" value="HTH_MARR_2"/>
    <property type="match status" value="1"/>
</dbReference>
<dbReference type="PRINTS" id="PR00598">
    <property type="entry name" value="HTHMARR"/>
</dbReference>
<organism evidence="5 6">
    <name type="scientific">Vallitalea longa</name>
    <dbReference type="NCBI Taxonomy" id="2936439"/>
    <lineage>
        <taxon>Bacteria</taxon>
        <taxon>Bacillati</taxon>
        <taxon>Bacillota</taxon>
        <taxon>Clostridia</taxon>
        <taxon>Lachnospirales</taxon>
        <taxon>Vallitaleaceae</taxon>
        <taxon>Vallitalea</taxon>
    </lineage>
</organism>
<sequence length="143" mass="16469">MNYNQIKSLNELIHSINRALKDDDIDKRFKRLQGLTTIEIGIINLVSNNPDIILKEISKITKTPKSTLTSALNRLENKNYIKRKISKSDKRSFSLYLTEEGDLVQEEHLALEHTLGSKILNALDNDEERNKLIDLLKKIVENV</sequence>
<reference evidence="5" key="1">
    <citation type="submission" date="2022-06" db="EMBL/GenBank/DDBJ databases">
        <title>Vallitalea longa sp. nov., an anaerobic bacterium isolated from marine sediment.</title>
        <authorList>
            <person name="Hirano S."/>
            <person name="Terahara T."/>
            <person name="Mori K."/>
            <person name="Hamada M."/>
            <person name="Matsumoto R."/>
            <person name="Kobayashi T."/>
        </authorList>
    </citation>
    <scope>NUCLEOTIDE SEQUENCE</scope>
    <source>
        <strain evidence="5">SH18-1</strain>
    </source>
</reference>
<dbReference type="InterPro" id="IPR036388">
    <property type="entry name" value="WH-like_DNA-bd_sf"/>
</dbReference>
<dbReference type="Pfam" id="PF12802">
    <property type="entry name" value="MarR_2"/>
    <property type="match status" value="1"/>
</dbReference>
<dbReference type="InterPro" id="IPR036390">
    <property type="entry name" value="WH_DNA-bd_sf"/>
</dbReference>
<evidence type="ECO:0000259" key="4">
    <source>
        <dbReference type="PROSITE" id="PS50995"/>
    </source>
</evidence>
<keyword evidence="2" id="KW-0238">DNA-binding</keyword>
<keyword evidence="6" id="KW-1185">Reference proteome</keyword>
<dbReference type="InterPro" id="IPR000835">
    <property type="entry name" value="HTH_MarR-typ"/>
</dbReference>
<evidence type="ECO:0000256" key="2">
    <source>
        <dbReference type="ARBA" id="ARBA00023125"/>
    </source>
</evidence>
<dbReference type="Gene3D" id="1.10.10.10">
    <property type="entry name" value="Winged helix-like DNA-binding domain superfamily/Winged helix DNA-binding domain"/>
    <property type="match status" value="1"/>
</dbReference>
<name>A0A9W5YD43_9FIRM</name>
<dbReference type="SMART" id="SM00347">
    <property type="entry name" value="HTH_MARR"/>
    <property type="match status" value="1"/>
</dbReference>
<accession>A0A9W5YD43</accession>
<evidence type="ECO:0000256" key="3">
    <source>
        <dbReference type="ARBA" id="ARBA00023163"/>
    </source>
</evidence>
<evidence type="ECO:0000313" key="5">
    <source>
        <dbReference type="EMBL" id="GKX29709.1"/>
    </source>
</evidence>
<dbReference type="GO" id="GO:0003677">
    <property type="term" value="F:DNA binding"/>
    <property type="evidence" value="ECO:0007669"/>
    <property type="project" value="UniProtKB-KW"/>
</dbReference>
<feature type="domain" description="HTH marR-type" evidence="4">
    <location>
        <begin position="6"/>
        <end position="141"/>
    </location>
</feature>
<dbReference type="EMBL" id="BRLB01000005">
    <property type="protein sequence ID" value="GKX29709.1"/>
    <property type="molecule type" value="Genomic_DNA"/>
</dbReference>
<evidence type="ECO:0000313" key="6">
    <source>
        <dbReference type="Proteomes" id="UP001144256"/>
    </source>
</evidence>
<dbReference type="Proteomes" id="UP001144256">
    <property type="component" value="Unassembled WGS sequence"/>
</dbReference>
<keyword evidence="3" id="KW-0804">Transcription</keyword>
<dbReference type="AlphaFoldDB" id="A0A9W5YD43"/>
<dbReference type="PANTHER" id="PTHR42756">
    <property type="entry name" value="TRANSCRIPTIONAL REGULATOR, MARR"/>
    <property type="match status" value="1"/>
</dbReference>